<name>A0A0M6XKJ2_9RHOB</name>
<protein>
    <submittedName>
        <fullName evidence="1">Uncharacterized protein</fullName>
    </submittedName>
</protein>
<evidence type="ECO:0000313" key="1">
    <source>
        <dbReference type="EMBL" id="CTQ31700.1"/>
    </source>
</evidence>
<dbReference type="AlphaFoldDB" id="A0A0M6XKJ2"/>
<evidence type="ECO:0000313" key="2">
    <source>
        <dbReference type="Proteomes" id="UP000048908"/>
    </source>
</evidence>
<gene>
    <name evidence="1" type="ORF">JAN5088_00459</name>
</gene>
<proteinExistence type="predicted"/>
<reference evidence="1 2" key="1">
    <citation type="submission" date="2015-07" db="EMBL/GenBank/DDBJ databases">
        <authorList>
            <person name="Noorani M."/>
        </authorList>
    </citation>
    <scope>NUCLEOTIDE SEQUENCE [LARGE SCALE GENOMIC DNA]</scope>
    <source>
        <strain evidence="1 2">CECT 5088</strain>
    </source>
</reference>
<dbReference type="EMBL" id="CXPG01000011">
    <property type="protein sequence ID" value="CTQ31700.1"/>
    <property type="molecule type" value="Genomic_DNA"/>
</dbReference>
<sequence length="134" mass="14398">MARPEAIGGVEARRNVRSRMKVVTNPAYPGIGVSARPIPKGGVMMGSTVRRRSAFLNKAFVRVVISANARPMSVVPVAVQTAGNKVRQVTPQLPEAVRHRRLQICGSPVLRAIPVAVKEPSNFWNAPANVGRIG</sequence>
<organism evidence="1 2">
    <name type="scientific">Jannaschia rubra</name>
    <dbReference type="NCBI Taxonomy" id="282197"/>
    <lineage>
        <taxon>Bacteria</taxon>
        <taxon>Pseudomonadati</taxon>
        <taxon>Pseudomonadota</taxon>
        <taxon>Alphaproteobacteria</taxon>
        <taxon>Rhodobacterales</taxon>
        <taxon>Roseobacteraceae</taxon>
        <taxon>Jannaschia</taxon>
    </lineage>
</organism>
<dbReference type="Proteomes" id="UP000048908">
    <property type="component" value="Unassembled WGS sequence"/>
</dbReference>
<accession>A0A0M6XKJ2</accession>
<keyword evidence="2" id="KW-1185">Reference proteome</keyword>